<feature type="domain" description="Anti sigma-E protein RseA N-terminal" evidence="2">
    <location>
        <begin position="16"/>
        <end position="87"/>
    </location>
</feature>
<keyword evidence="1" id="KW-1133">Transmembrane helix</keyword>
<accession>A0A1H2PVM9</accession>
<dbReference type="STRING" id="1770053.SAMN05216551_11483"/>
<keyword evidence="1" id="KW-0812">Transmembrane</keyword>
<reference evidence="4" key="1">
    <citation type="submission" date="2016-09" db="EMBL/GenBank/DDBJ databases">
        <authorList>
            <person name="Varghese N."/>
            <person name="Submissions S."/>
        </authorList>
    </citation>
    <scope>NUCLEOTIDE SEQUENCE [LARGE SCALE GENOMIC DNA]</scope>
    <source>
        <strain evidence="4">JS23</strain>
    </source>
</reference>
<dbReference type="RefSeq" id="WP_235838045.1">
    <property type="nucleotide sequence ID" value="NZ_FNLO01000014.1"/>
</dbReference>
<dbReference type="AlphaFoldDB" id="A0A1H2PVM9"/>
<evidence type="ECO:0000313" key="3">
    <source>
        <dbReference type="EMBL" id="SDV50986.1"/>
    </source>
</evidence>
<keyword evidence="1" id="KW-0472">Membrane</keyword>
<sequence length="177" mass="18458">MEQSVKKQDEGSEAAWLSGFMDGEASAEGTALSAEGRETWTLYHLIGDTLRSDDLAAPPAQSLAFVGACSARLESEPFLLAPSAPRTSVPLRRRVLPALAVAAAATMVWIAVPQLQAVSGGDAQLAGTPTGAQPVQHLAARDDADLDPYFQAHQRLAPDPILRDGAALMTVSAAAGR</sequence>
<dbReference type="GO" id="GO:0016989">
    <property type="term" value="F:sigma factor antagonist activity"/>
    <property type="evidence" value="ECO:0007669"/>
    <property type="project" value="InterPro"/>
</dbReference>
<protein>
    <submittedName>
        <fullName evidence="3">Anti sigma-E protein, RseA</fullName>
    </submittedName>
</protein>
<dbReference type="EMBL" id="FNLO01000014">
    <property type="protein sequence ID" value="SDV50986.1"/>
    <property type="molecule type" value="Genomic_DNA"/>
</dbReference>
<organism evidence="3 4">
    <name type="scientific">Chitinasiproducens palmae</name>
    <dbReference type="NCBI Taxonomy" id="1770053"/>
    <lineage>
        <taxon>Bacteria</taxon>
        <taxon>Pseudomonadati</taxon>
        <taxon>Pseudomonadota</taxon>
        <taxon>Betaproteobacteria</taxon>
        <taxon>Burkholderiales</taxon>
        <taxon>Burkholderiaceae</taxon>
        <taxon>Chitinasiproducens</taxon>
    </lineage>
</organism>
<evidence type="ECO:0000313" key="4">
    <source>
        <dbReference type="Proteomes" id="UP000243719"/>
    </source>
</evidence>
<feature type="transmembrane region" description="Helical" evidence="1">
    <location>
        <begin position="95"/>
        <end position="112"/>
    </location>
</feature>
<proteinExistence type="predicted"/>
<dbReference type="SUPFAM" id="SSF89069">
    <property type="entry name" value="N-terminal, cytoplasmic domain of anti-sigmaE factor RseA"/>
    <property type="match status" value="1"/>
</dbReference>
<dbReference type="InterPro" id="IPR036147">
    <property type="entry name" value="Anti-sigma_E_RseA_N_sf"/>
</dbReference>
<dbReference type="Proteomes" id="UP000243719">
    <property type="component" value="Unassembled WGS sequence"/>
</dbReference>
<evidence type="ECO:0000256" key="1">
    <source>
        <dbReference type="SAM" id="Phobius"/>
    </source>
</evidence>
<gene>
    <name evidence="3" type="ORF">SAMN05216551_11483</name>
</gene>
<keyword evidence="4" id="KW-1185">Reference proteome</keyword>
<dbReference type="Pfam" id="PF03872">
    <property type="entry name" value="RseA_N"/>
    <property type="match status" value="1"/>
</dbReference>
<evidence type="ECO:0000259" key="2">
    <source>
        <dbReference type="Pfam" id="PF03872"/>
    </source>
</evidence>
<dbReference type="InterPro" id="IPR005572">
    <property type="entry name" value="Anti-sigma_E_RseA_N"/>
</dbReference>
<name>A0A1H2PVM9_9BURK</name>
<dbReference type="Gene3D" id="1.10.10.880">
    <property type="entry name" value="Anti sigma-E protein RseA, N-terminal domain"/>
    <property type="match status" value="1"/>
</dbReference>